<dbReference type="PANTHER" id="PTHR44688:SF16">
    <property type="entry name" value="DNA-BINDING TRANSCRIPTIONAL ACTIVATOR DEVR_DOSR"/>
    <property type="match status" value="1"/>
</dbReference>
<dbReference type="Pfam" id="PF00196">
    <property type="entry name" value="GerE"/>
    <property type="match status" value="1"/>
</dbReference>
<evidence type="ECO:0000256" key="3">
    <source>
        <dbReference type="ARBA" id="ARBA00023163"/>
    </source>
</evidence>
<proteinExistence type="predicted"/>
<dbReference type="PANTHER" id="PTHR44688">
    <property type="entry name" value="DNA-BINDING TRANSCRIPTIONAL ACTIVATOR DEVR_DOSR"/>
    <property type="match status" value="1"/>
</dbReference>
<dbReference type="InterPro" id="IPR016032">
    <property type="entry name" value="Sig_transdc_resp-reg_C-effctor"/>
</dbReference>
<keyword evidence="6" id="KW-1185">Reference proteome</keyword>
<keyword evidence="3" id="KW-0804">Transcription</keyword>
<dbReference type="CDD" id="cd06170">
    <property type="entry name" value="LuxR_C_like"/>
    <property type="match status" value="1"/>
</dbReference>
<keyword evidence="2" id="KW-0238">DNA-binding</keyword>
<dbReference type="EMBL" id="SMKE01000505">
    <property type="protein sequence ID" value="TDB91983.1"/>
    <property type="molecule type" value="Genomic_DNA"/>
</dbReference>
<dbReference type="Proteomes" id="UP000295626">
    <property type="component" value="Unassembled WGS sequence"/>
</dbReference>
<dbReference type="InterPro" id="IPR000792">
    <property type="entry name" value="Tscrpt_reg_LuxR_C"/>
</dbReference>
<evidence type="ECO:0000313" key="6">
    <source>
        <dbReference type="Proteomes" id="UP000295626"/>
    </source>
</evidence>
<reference evidence="5 6" key="1">
    <citation type="submission" date="2019-02" db="EMBL/GenBank/DDBJ databases">
        <title>Draft genome sequences of novel Actinobacteria.</title>
        <authorList>
            <person name="Sahin N."/>
            <person name="Ay H."/>
            <person name="Saygin H."/>
        </authorList>
    </citation>
    <scope>NUCLEOTIDE SEQUENCE [LARGE SCALE GENOMIC DNA]</scope>
    <source>
        <strain evidence="5 6">JCM 30529</strain>
    </source>
</reference>
<dbReference type="PRINTS" id="PR00038">
    <property type="entry name" value="HTHLUXR"/>
</dbReference>
<dbReference type="InterPro" id="IPR036388">
    <property type="entry name" value="WH-like_DNA-bd_sf"/>
</dbReference>
<accession>A0ABY2DF37</accession>
<dbReference type="PROSITE" id="PS50043">
    <property type="entry name" value="HTH_LUXR_2"/>
    <property type="match status" value="1"/>
</dbReference>
<evidence type="ECO:0000256" key="1">
    <source>
        <dbReference type="ARBA" id="ARBA00023015"/>
    </source>
</evidence>
<organism evidence="5 6">
    <name type="scientific">Micromonospora fluostatini</name>
    <dbReference type="NCBI Taxonomy" id="1629071"/>
    <lineage>
        <taxon>Bacteria</taxon>
        <taxon>Bacillati</taxon>
        <taxon>Actinomycetota</taxon>
        <taxon>Actinomycetes</taxon>
        <taxon>Micromonosporales</taxon>
        <taxon>Micromonosporaceae</taxon>
        <taxon>Micromonospora</taxon>
    </lineage>
</organism>
<dbReference type="SUPFAM" id="SSF46894">
    <property type="entry name" value="C-terminal effector domain of the bipartite response regulators"/>
    <property type="match status" value="1"/>
</dbReference>
<gene>
    <name evidence="5" type="ORF">E1091_13470</name>
</gene>
<evidence type="ECO:0000256" key="2">
    <source>
        <dbReference type="ARBA" id="ARBA00023125"/>
    </source>
</evidence>
<dbReference type="Gene3D" id="1.10.10.10">
    <property type="entry name" value="Winged helix-like DNA-binding domain superfamily/Winged helix DNA-binding domain"/>
    <property type="match status" value="1"/>
</dbReference>
<protein>
    <submittedName>
        <fullName evidence="5">LuxR family transcriptional regulator</fullName>
    </submittedName>
</protein>
<evidence type="ECO:0000313" key="5">
    <source>
        <dbReference type="EMBL" id="TDB91983.1"/>
    </source>
</evidence>
<dbReference type="SMART" id="SM00421">
    <property type="entry name" value="HTH_LUXR"/>
    <property type="match status" value="1"/>
</dbReference>
<comment type="caution">
    <text evidence="5">The sequence shown here is derived from an EMBL/GenBank/DDBJ whole genome shotgun (WGS) entry which is preliminary data.</text>
</comment>
<sequence>MVLSRELAALYVTGQGPTGQAAAGQRARDRVGALTSREREVLSLLAGGMTTAEAAAALRISPTTVKSHVSHALPKLGVRNRMEAVLLAQRMLAAPE</sequence>
<feature type="domain" description="HTH luxR-type" evidence="4">
    <location>
        <begin position="27"/>
        <end position="92"/>
    </location>
</feature>
<evidence type="ECO:0000259" key="4">
    <source>
        <dbReference type="PROSITE" id="PS50043"/>
    </source>
</evidence>
<name>A0ABY2DF37_9ACTN</name>
<keyword evidence="1" id="KW-0805">Transcription regulation</keyword>